<dbReference type="Proteomes" id="UP000027178">
    <property type="component" value="Unassembled WGS sequence"/>
</dbReference>
<evidence type="ECO:0000259" key="2">
    <source>
        <dbReference type="Pfam" id="PF13472"/>
    </source>
</evidence>
<dbReference type="InterPro" id="IPR013830">
    <property type="entry name" value="SGNH_hydro"/>
</dbReference>
<dbReference type="HOGENOM" id="CLU_044083_3_1_11"/>
<accession>A0A066YU10</accession>
<evidence type="ECO:0000313" key="3">
    <source>
        <dbReference type="EMBL" id="KDN83484.1"/>
    </source>
</evidence>
<name>A0A066YU10_9ACTN</name>
<comment type="caution">
    <text evidence="3">The sequence shown here is derived from an EMBL/GenBank/DDBJ whole genome shotgun (WGS) entry which is preliminary data.</text>
</comment>
<evidence type="ECO:0000256" key="1">
    <source>
        <dbReference type="SAM" id="SignalP"/>
    </source>
</evidence>
<feature type="signal peptide" evidence="1">
    <location>
        <begin position="1"/>
        <end position="26"/>
    </location>
</feature>
<dbReference type="Pfam" id="PF13472">
    <property type="entry name" value="Lipase_GDSL_2"/>
    <property type="match status" value="1"/>
</dbReference>
<reference evidence="3 4" key="1">
    <citation type="submission" date="2014-05" db="EMBL/GenBank/DDBJ databases">
        <title>Draft Genome Sequence of Kitasatospora cheerisanensis KCTC 2395.</title>
        <authorList>
            <person name="Nam D.H."/>
        </authorList>
    </citation>
    <scope>NUCLEOTIDE SEQUENCE [LARGE SCALE GENOMIC DNA]</scope>
    <source>
        <strain evidence="3 4">KCTC 2395</strain>
    </source>
</reference>
<keyword evidence="4" id="KW-1185">Reference proteome</keyword>
<dbReference type="AlphaFoldDB" id="A0A066YU10"/>
<dbReference type="InterPro" id="IPR051532">
    <property type="entry name" value="Ester_Hydrolysis_Enzymes"/>
</dbReference>
<organism evidence="3 4">
    <name type="scientific">Kitasatospora cheerisanensis KCTC 2395</name>
    <dbReference type="NCBI Taxonomy" id="1348663"/>
    <lineage>
        <taxon>Bacteria</taxon>
        <taxon>Bacillati</taxon>
        <taxon>Actinomycetota</taxon>
        <taxon>Actinomycetes</taxon>
        <taxon>Kitasatosporales</taxon>
        <taxon>Streptomycetaceae</taxon>
        <taxon>Kitasatospora</taxon>
    </lineage>
</organism>
<dbReference type="SUPFAM" id="SSF52266">
    <property type="entry name" value="SGNH hydrolase"/>
    <property type="match status" value="1"/>
</dbReference>
<dbReference type="OrthoDB" id="468550at2"/>
<gene>
    <name evidence="3" type="ORF">KCH_49660</name>
</gene>
<dbReference type="PATRIC" id="fig|1348663.4.peg.4802"/>
<dbReference type="PANTHER" id="PTHR30383">
    <property type="entry name" value="THIOESTERASE 1/PROTEASE 1/LYSOPHOSPHOLIPASE L1"/>
    <property type="match status" value="1"/>
</dbReference>
<dbReference type="eggNOG" id="COG2755">
    <property type="taxonomic scope" value="Bacteria"/>
</dbReference>
<dbReference type="GO" id="GO:0004622">
    <property type="term" value="F:phosphatidylcholine lysophospholipase activity"/>
    <property type="evidence" value="ECO:0007669"/>
    <property type="project" value="TreeGrafter"/>
</dbReference>
<sequence>MLGRAALATLLLAVALPLTGSTGSAASPSTLPPLDTTAHLRVMPLGDSITWGAGSTTGDGYRLELARYMVDVQQIYTATWVGSQTSGQQSNPHHEGHPGWTIADLSAQISTWMATYQPDVVLVHAGVNDARQYATTAVMQARMADLLSRILAASPTVRVIVGDIIPPWYGTQQDIASATVQRFNAVLPSVVAAAGPRVTLARMSAAVSSALLGDGLHPNDTGYRYMAWTWWRCMAPLLTPDGVTRAGVDPLPVPVRDSDLCPS</sequence>
<dbReference type="Gene3D" id="3.40.50.1110">
    <property type="entry name" value="SGNH hydrolase"/>
    <property type="match status" value="1"/>
</dbReference>
<protein>
    <recommendedName>
        <fullName evidence="2">SGNH hydrolase-type esterase domain-containing protein</fullName>
    </recommendedName>
</protein>
<feature type="domain" description="SGNH hydrolase-type esterase" evidence="2">
    <location>
        <begin position="45"/>
        <end position="224"/>
    </location>
</feature>
<dbReference type="EMBL" id="JNBY01000095">
    <property type="protein sequence ID" value="KDN83484.1"/>
    <property type="molecule type" value="Genomic_DNA"/>
</dbReference>
<feature type="chain" id="PRO_5039330657" description="SGNH hydrolase-type esterase domain-containing protein" evidence="1">
    <location>
        <begin position="27"/>
        <end position="263"/>
    </location>
</feature>
<keyword evidence="1" id="KW-0732">Signal</keyword>
<dbReference type="PANTHER" id="PTHR30383:SF5">
    <property type="entry name" value="SGNH HYDROLASE-TYPE ESTERASE DOMAIN-CONTAINING PROTEIN"/>
    <property type="match status" value="1"/>
</dbReference>
<evidence type="ECO:0000313" key="4">
    <source>
        <dbReference type="Proteomes" id="UP000027178"/>
    </source>
</evidence>
<dbReference type="RefSeq" id="WP_051653377.1">
    <property type="nucleotide sequence ID" value="NZ_KK853997.1"/>
</dbReference>
<dbReference type="CDD" id="cd01833">
    <property type="entry name" value="XynB_like"/>
    <property type="match status" value="1"/>
</dbReference>
<dbReference type="InterPro" id="IPR036514">
    <property type="entry name" value="SGNH_hydro_sf"/>
</dbReference>
<proteinExistence type="predicted"/>